<keyword evidence="2" id="KW-0813">Transport</keyword>
<feature type="transmembrane region" description="Helical" evidence="9">
    <location>
        <begin position="233"/>
        <end position="263"/>
    </location>
</feature>
<dbReference type="Proteomes" id="UP001341135">
    <property type="component" value="Chromosome"/>
</dbReference>
<evidence type="ECO:0000313" key="11">
    <source>
        <dbReference type="Proteomes" id="UP001341135"/>
    </source>
</evidence>
<dbReference type="InterPro" id="IPR001851">
    <property type="entry name" value="ABC_transp_permease"/>
</dbReference>
<evidence type="ECO:0000256" key="2">
    <source>
        <dbReference type="ARBA" id="ARBA00022448"/>
    </source>
</evidence>
<protein>
    <submittedName>
        <fullName evidence="10">Branched-chain amino acid ABC transporter permease</fullName>
    </submittedName>
</protein>
<proteinExistence type="inferred from homology"/>
<feature type="transmembrane region" description="Helical" evidence="9">
    <location>
        <begin position="156"/>
        <end position="174"/>
    </location>
</feature>
<dbReference type="RefSeq" id="WP_338252810.1">
    <property type="nucleotide sequence ID" value="NZ_AP028907.1"/>
</dbReference>
<dbReference type="GeneID" id="89289182"/>
<keyword evidence="11" id="KW-1185">Reference proteome</keyword>
<feature type="transmembrane region" description="Helical" evidence="9">
    <location>
        <begin position="56"/>
        <end position="84"/>
    </location>
</feature>
<feature type="transmembrane region" description="Helical" evidence="9">
    <location>
        <begin position="275"/>
        <end position="297"/>
    </location>
</feature>
<keyword evidence="3" id="KW-1003">Cell membrane</keyword>
<evidence type="ECO:0000256" key="7">
    <source>
        <dbReference type="ARBA" id="ARBA00023136"/>
    </source>
</evidence>
<evidence type="ECO:0000256" key="6">
    <source>
        <dbReference type="ARBA" id="ARBA00022989"/>
    </source>
</evidence>
<feature type="transmembrane region" description="Helical" evidence="9">
    <location>
        <begin position="131"/>
        <end position="150"/>
    </location>
</feature>
<dbReference type="EMBL" id="AP028907">
    <property type="protein sequence ID" value="BES81596.1"/>
    <property type="molecule type" value="Genomic_DNA"/>
</dbReference>
<evidence type="ECO:0000256" key="4">
    <source>
        <dbReference type="ARBA" id="ARBA00022692"/>
    </source>
</evidence>
<comment type="subcellular location">
    <subcellularLocation>
        <location evidence="1">Cell membrane</location>
        <topology evidence="1">Multi-pass membrane protein</topology>
    </subcellularLocation>
</comment>
<organism evidence="10 11">
    <name type="scientific">Pyrodictium abyssi</name>
    <dbReference type="NCBI Taxonomy" id="54256"/>
    <lineage>
        <taxon>Archaea</taxon>
        <taxon>Thermoproteota</taxon>
        <taxon>Thermoprotei</taxon>
        <taxon>Desulfurococcales</taxon>
        <taxon>Pyrodictiaceae</taxon>
        <taxon>Pyrodictium</taxon>
    </lineage>
</organism>
<dbReference type="InterPro" id="IPR052157">
    <property type="entry name" value="BCAA_transport_permease"/>
</dbReference>
<feature type="transmembrane region" description="Helical" evidence="9">
    <location>
        <begin position="104"/>
        <end position="124"/>
    </location>
</feature>
<dbReference type="CDD" id="cd06582">
    <property type="entry name" value="TM_PBP1_LivH_like"/>
    <property type="match status" value="1"/>
</dbReference>
<accession>A0ABN6ZMU3</accession>
<evidence type="ECO:0000256" key="8">
    <source>
        <dbReference type="ARBA" id="ARBA00037998"/>
    </source>
</evidence>
<evidence type="ECO:0000256" key="1">
    <source>
        <dbReference type="ARBA" id="ARBA00004651"/>
    </source>
</evidence>
<gene>
    <name evidence="10" type="ORF">PABY_11630</name>
</gene>
<evidence type="ECO:0000256" key="5">
    <source>
        <dbReference type="ARBA" id="ARBA00022970"/>
    </source>
</evidence>
<sequence length="314" mass="32713">MVESAILYGVLGAVVNGLRVGSLYGLMALGLTLIFRVTKVPNFAYAEYITYGAYAAYLAAVAAGVGGAGLAAALLIAVVVGAAAALTSDELAFKPLWKRGATPLHLLVASIGVGLVLRYSLLAVAASAAGLLEAALPVRSATILSIGGIVSVETSHLLAIGAAVVFAAALHWLFTRTRTGKAMRATASNPVLARVTGINIYAIRRITWLIGGGLAGFAGFVYAYYYYVNPESGWLMLLWIFAAATMGGFTFYGSIVSGVLLGLAEQVVSFLANTYLGLSTAYAPVIALVALIVVLMYRPEGVIRLESLSLKRRA</sequence>
<name>A0ABN6ZMU3_9CREN</name>
<keyword evidence="6 9" id="KW-1133">Transmembrane helix</keyword>
<evidence type="ECO:0000256" key="3">
    <source>
        <dbReference type="ARBA" id="ARBA00022475"/>
    </source>
</evidence>
<dbReference type="PANTHER" id="PTHR11795:SF445">
    <property type="entry name" value="AMINO ACID ABC TRANSPORTER PERMEASE PROTEIN"/>
    <property type="match status" value="1"/>
</dbReference>
<evidence type="ECO:0000256" key="9">
    <source>
        <dbReference type="SAM" id="Phobius"/>
    </source>
</evidence>
<keyword evidence="5" id="KW-0029">Amino-acid transport</keyword>
<keyword evidence="4 9" id="KW-0812">Transmembrane</keyword>
<keyword evidence="7 9" id="KW-0472">Membrane</keyword>
<feature type="transmembrane region" description="Helical" evidence="9">
    <location>
        <begin position="206"/>
        <end position="227"/>
    </location>
</feature>
<reference evidence="10 11" key="1">
    <citation type="submission" date="2023-09" db="EMBL/GenBank/DDBJ databases">
        <title>Pyrofollis japonicus gen. nov. sp. nov., a novel member of the family Pyrodictiaceae isolated from the Iheya North hydrothermal field.</title>
        <authorList>
            <person name="Miyazaki U."/>
            <person name="Sanari M."/>
            <person name="Tame A."/>
            <person name="Kitajima M."/>
            <person name="Okamoto A."/>
            <person name="Sawayama S."/>
            <person name="Miyazaki J."/>
            <person name="Takai K."/>
            <person name="Nakagawa S."/>
        </authorList>
    </citation>
    <scope>NUCLEOTIDE SEQUENCE [LARGE SCALE GENOMIC DNA]</scope>
    <source>
        <strain evidence="10 11">AV2</strain>
    </source>
</reference>
<evidence type="ECO:0000313" key="10">
    <source>
        <dbReference type="EMBL" id="BES81596.1"/>
    </source>
</evidence>
<comment type="similarity">
    <text evidence="8">Belongs to the binding-protein-dependent transport system permease family. LivHM subfamily.</text>
</comment>
<dbReference type="Pfam" id="PF02653">
    <property type="entry name" value="BPD_transp_2"/>
    <property type="match status" value="1"/>
</dbReference>
<feature type="transmembrane region" description="Helical" evidence="9">
    <location>
        <begin position="6"/>
        <end position="35"/>
    </location>
</feature>
<dbReference type="PANTHER" id="PTHR11795">
    <property type="entry name" value="BRANCHED-CHAIN AMINO ACID TRANSPORT SYSTEM PERMEASE PROTEIN LIVH"/>
    <property type="match status" value="1"/>
</dbReference>